<dbReference type="InterPro" id="IPR014718">
    <property type="entry name" value="GH-type_carb-bd"/>
</dbReference>
<organism evidence="4 5">
    <name type="scientific">Leptomonas seymouri</name>
    <dbReference type="NCBI Taxonomy" id="5684"/>
    <lineage>
        <taxon>Eukaryota</taxon>
        <taxon>Discoba</taxon>
        <taxon>Euglenozoa</taxon>
        <taxon>Kinetoplastea</taxon>
        <taxon>Metakinetoplastina</taxon>
        <taxon>Trypanosomatida</taxon>
        <taxon>Trypanosomatidae</taxon>
        <taxon>Leishmaniinae</taxon>
        <taxon>Leptomonas</taxon>
    </lineage>
</organism>
<sequence length="375" mass="40865">MSFSVNVMPYGVSKLVTLASPALQVTISTLGATIHSVKVFQPQQKRWVEVNMQYNSRDEALADCGTYFGATVGRFAGRVGNGRFVLDNVEYHTPKNAGEHTIHGGGNAFDKKEWGFVVSSNTEAGVSVTFNYTSPHMENGFPAELACKVVYAINKKSPNALRVEFLADITDTSPADATIVNMFNHAYWNLNGFPERSPGQAWAQAEPVHNHHLRMPNCDLVAETNSSAIPNGKLVQVKGALDFRTGCPIGKGIADKATLNRDPCGYDHPYFVSGWKPHGPLRLNAEVSSPSSGIQMQVYSTFPCVWVYTANNLKEGASGKPGDRFARHTAVAIEPQQLPDAANWKSFPQSVVRRGSPYRETMVNVFSVPSAASKV</sequence>
<dbReference type="AlphaFoldDB" id="A0A0N1PBB3"/>
<dbReference type="GO" id="GO:0030246">
    <property type="term" value="F:carbohydrate binding"/>
    <property type="evidence" value="ECO:0007669"/>
    <property type="project" value="InterPro"/>
</dbReference>
<keyword evidence="5" id="KW-1185">Reference proteome</keyword>
<evidence type="ECO:0000313" key="5">
    <source>
        <dbReference type="Proteomes" id="UP000038009"/>
    </source>
</evidence>
<reference evidence="4 5" key="1">
    <citation type="journal article" date="2015" name="PLoS Pathog.">
        <title>Leptomonas seymouri: Adaptations to the Dixenous Life Cycle Analyzed by Genome Sequencing, Transcriptome Profiling and Co-infection with Leishmania donovani.</title>
        <authorList>
            <person name="Kraeva N."/>
            <person name="Butenko A."/>
            <person name="Hlavacova J."/>
            <person name="Kostygov A."/>
            <person name="Myskova J."/>
            <person name="Grybchuk D."/>
            <person name="Lestinova T."/>
            <person name="Votypka J."/>
            <person name="Volf P."/>
            <person name="Opperdoes F."/>
            <person name="Flegontov P."/>
            <person name="Lukes J."/>
            <person name="Yurchenko V."/>
        </authorList>
    </citation>
    <scope>NUCLEOTIDE SEQUENCE [LARGE SCALE GENOMIC DNA]</scope>
    <source>
        <strain evidence="4 5">ATCC 30220</strain>
    </source>
</reference>
<dbReference type="SUPFAM" id="SSF74650">
    <property type="entry name" value="Galactose mutarotase-like"/>
    <property type="match status" value="1"/>
</dbReference>
<dbReference type="GO" id="GO:0033499">
    <property type="term" value="P:galactose catabolic process via UDP-galactose, Leloir pathway"/>
    <property type="evidence" value="ECO:0007669"/>
    <property type="project" value="TreeGrafter"/>
</dbReference>
<dbReference type="EMBL" id="LJSK01000348">
    <property type="protein sequence ID" value="KPI83620.1"/>
    <property type="molecule type" value="Genomic_DNA"/>
</dbReference>
<dbReference type="CDD" id="cd09019">
    <property type="entry name" value="galactose_mutarotase_like"/>
    <property type="match status" value="1"/>
</dbReference>
<evidence type="ECO:0000256" key="2">
    <source>
        <dbReference type="ARBA" id="ARBA00023235"/>
    </source>
</evidence>
<dbReference type="Proteomes" id="UP000038009">
    <property type="component" value="Unassembled WGS sequence"/>
</dbReference>
<dbReference type="PANTHER" id="PTHR10091:SF0">
    <property type="entry name" value="GALACTOSE MUTAROTASE"/>
    <property type="match status" value="1"/>
</dbReference>
<dbReference type="InterPro" id="IPR008183">
    <property type="entry name" value="Aldose_1/G6P_1-epimerase"/>
</dbReference>
<keyword evidence="2" id="KW-0413">Isomerase</keyword>
<accession>A0A0N1PBB3</accession>
<dbReference type="InterPro" id="IPR011013">
    <property type="entry name" value="Gal_mutarotase_sf_dom"/>
</dbReference>
<evidence type="ECO:0000256" key="3">
    <source>
        <dbReference type="ARBA" id="ARBA00023277"/>
    </source>
</evidence>
<comment type="caution">
    <text evidence="4">The sequence shown here is derived from an EMBL/GenBank/DDBJ whole genome shotgun (WGS) entry which is preliminary data.</text>
</comment>
<comment type="similarity">
    <text evidence="1">Belongs to the aldose epimerase family.</text>
</comment>
<proteinExistence type="inferred from homology"/>
<gene>
    <name evidence="4" type="ORF">ABL78_7346</name>
</gene>
<dbReference type="GO" id="GO:0004034">
    <property type="term" value="F:aldose 1-epimerase activity"/>
    <property type="evidence" value="ECO:0007669"/>
    <property type="project" value="TreeGrafter"/>
</dbReference>
<evidence type="ECO:0000313" key="4">
    <source>
        <dbReference type="EMBL" id="KPI83620.1"/>
    </source>
</evidence>
<keyword evidence="3" id="KW-0119">Carbohydrate metabolism</keyword>
<dbReference type="GO" id="GO:0006006">
    <property type="term" value="P:glucose metabolic process"/>
    <property type="evidence" value="ECO:0007669"/>
    <property type="project" value="TreeGrafter"/>
</dbReference>
<dbReference type="InterPro" id="IPR047215">
    <property type="entry name" value="Galactose_mutarotase-like"/>
</dbReference>
<dbReference type="VEuPathDB" id="TriTrypDB:Lsey_0348_0050"/>
<dbReference type="Gene3D" id="2.70.98.10">
    <property type="match status" value="1"/>
</dbReference>
<name>A0A0N1PBB3_LEPSE</name>
<protein>
    <submittedName>
        <fullName evidence="4">Aldose 1-epimerase-like protein</fullName>
    </submittedName>
</protein>
<dbReference type="PANTHER" id="PTHR10091">
    <property type="entry name" value="ALDOSE-1-EPIMERASE"/>
    <property type="match status" value="1"/>
</dbReference>
<dbReference type="OrthoDB" id="274691at2759"/>
<dbReference type="OMA" id="NWATYQF"/>
<dbReference type="Pfam" id="PF01263">
    <property type="entry name" value="Aldose_epim"/>
    <property type="match status" value="1"/>
</dbReference>
<evidence type="ECO:0000256" key="1">
    <source>
        <dbReference type="ARBA" id="ARBA00006206"/>
    </source>
</evidence>